<proteinExistence type="predicted"/>
<dbReference type="EMBL" id="CM010724">
    <property type="protein sequence ID" value="RZC79789.1"/>
    <property type="molecule type" value="Genomic_DNA"/>
</dbReference>
<protein>
    <submittedName>
        <fullName evidence="1">Uncharacterized protein</fullName>
    </submittedName>
</protein>
<sequence>MVEGFSLRNKIPLEEDPPRSRITGASFPHLVFLSHKHCQCSISEREYQKQLEFVPEHHASPFFSLERLGSRASLESVVMLFRCYGDNVDA</sequence>
<organism evidence="1 2">
    <name type="scientific">Papaver somniferum</name>
    <name type="common">Opium poppy</name>
    <dbReference type="NCBI Taxonomy" id="3469"/>
    <lineage>
        <taxon>Eukaryota</taxon>
        <taxon>Viridiplantae</taxon>
        <taxon>Streptophyta</taxon>
        <taxon>Embryophyta</taxon>
        <taxon>Tracheophyta</taxon>
        <taxon>Spermatophyta</taxon>
        <taxon>Magnoliopsida</taxon>
        <taxon>Ranunculales</taxon>
        <taxon>Papaveraceae</taxon>
        <taxon>Papaveroideae</taxon>
        <taxon>Papaver</taxon>
    </lineage>
</organism>
<evidence type="ECO:0000313" key="2">
    <source>
        <dbReference type="Proteomes" id="UP000316621"/>
    </source>
</evidence>
<dbReference type="Gramene" id="RZC79789">
    <property type="protein sequence ID" value="RZC79789"/>
    <property type="gene ID" value="C5167_042363"/>
</dbReference>
<dbReference type="AlphaFoldDB" id="A0A4Y7L685"/>
<evidence type="ECO:0000313" key="1">
    <source>
        <dbReference type="EMBL" id="RZC79789.1"/>
    </source>
</evidence>
<name>A0A4Y7L685_PAPSO</name>
<gene>
    <name evidence="1" type="ORF">C5167_042363</name>
</gene>
<keyword evidence="2" id="KW-1185">Reference proteome</keyword>
<accession>A0A4Y7L685</accession>
<dbReference type="Proteomes" id="UP000316621">
    <property type="component" value="Chromosome 10"/>
</dbReference>
<reference evidence="1 2" key="1">
    <citation type="journal article" date="2018" name="Science">
        <title>The opium poppy genome and morphinan production.</title>
        <authorList>
            <person name="Guo L."/>
            <person name="Winzer T."/>
            <person name="Yang X."/>
            <person name="Li Y."/>
            <person name="Ning Z."/>
            <person name="He Z."/>
            <person name="Teodor R."/>
            <person name="Lu Y."/>
            <person name="Bowser T.A."/>
            <person name="Graham I.A."/>
            <person name="Ye K."/>
        </authorList>
    </citation>
    <scope>NUCLEOTIDE SEQUENCE [LARGE SCALE GENOMIC DNA]</scope>
    <source>
        <strain evidence="2">cv. HN1</strain>
        <tissue evidence="1">Leaves</tissue>
    </source>
</reference>